<proteinExistence type="predicted"/>
<gene>
    <name evidence="2" type="ORF">AV530_019879</name>
</gene>
<dbReference type="Proteomes" id="UP000190648">
    <property type="component" value="Unassembled WGS sequence"/>
</dbReference>
<comment type="caution">
    <text evidence="2">The sequence shown here is derived from an EMBL/GenBank/DDBJ whole genome shotgun (WGS) entry which is preliminary data.</text>
</comment>
<feature type="compositionally biased region" description="Basic residues" evidence="1">
    <location>
        <begin position="79"/>
        <end position="91"/>
    </location>
</feature>
<keyword evidence="3" id="KW-1185">Reference proteome</keyword>
<feature type="region of interest" description="Disordered" evidence="1">
    <location>
        <begin position="62"/>
        <end position="113"/>
    </location>
</feature>
<protein>
    <submittedName>
        <fullName evidence="2">Uncharacterized protein</fullName>
    </submittedName>
</protein>
<accession>A0A1V4KE22</accession>
<name>A0A1V4KE22_PATFA</name>
<dbReference type="AlphaFoldDB" id="A0A1V4KE22"/>
<evidence type="ECO:0000313" key="3">
    <source>
        <dbReference type="Proteomes" id="UP000190648"/>
    </source>
</evidence>
<feature type="compositionally biased region" description="Polar residues" evidence="1">
    <location>
        <begin position="64"/>
        <end position="73"/>
    </location>
</feature>
<sequence>MKDGRVRSAARNQAAPHATRAKRSVRWFWHHTGRVTKAQRSALMAVKRRTLANMLRMVRDGRSLQANGPNGQWWSRASGKAKKGKAKQQRRSAKERLRNQTPLTVRRSSKAVTQMTALLPKMPRRKMRAYRARMARWPGGTS</sequence>
<feature type="region of interest" description="Disordered" evidence="1">
    <location>
        <begin position="1"/>
        <end position="22"/>
    </location>
</feature>
<organism evidence="2 3">
    <name type="scientific">Patagioenas fasciata monilis</name>
    <dbReference type="NCBI Taxonomy" id="372326"/>
    <lineage>
        <taxon>Eukaryota</taxon>
        <taxon>Metazoa</taxon>
        <taxon>Chordata</taxon>
        <taxon>Craniata</taxon>
        <taxon>Vertebrata</taxon>
        <taxon>Euteleostomi</taxon>
        <taxon>Archelosauria</taxon>
        <taxon>Archosauria</taxon>
        <taxon>Dinosauria</taxon>
        <taxon>Saurischia</taxon>
        <taxon>Theropoda</taxon>
        <taxon>Coelurosauria</taxon>
        <taxon>Aves</taxon>
        <taxon>Neognathae</taxon>
        <taxon>Neoaves</taxon>
        <taxon>Columbimorphae</taxon>
        <taxon>Columbiformes</taxon>
        <taxon>Columbidae</taxon>
        <taxon>Patagioenas</taxon>
    </lineage>
</organism>
<evidence type="ECO:0000313" key="2">
    <source>
        <dbReference type="EMBL" id="OPJ82603.1"/>
    </source>
</evidence>
<reference evidence="2 3" key="1">
    <citation type="submission" date="2016-02" db="EMBL/GenBank/DDBJ databases">
        <title>Band-tailed pigeon sequencing and assembly.</title>
        <authorList>
            <person name="Soares A.E."/>
            <person name="Novak B.J."/>
            <person name="Rice E.S."/>
            <person name="O'Connell B."/>
            <person name="Chang D."/>
            <person name="Weber S."/>
            <person name="Shapiro B."/>
        </authorList>
    </citation>
    <scope>NUCLEOTIDE SEQUENCE [LARGE SCALE GENOMIC DNA]</scope>
    <source>
        <strain evidence="2">BTP2013</strain>
        <tissue evidence="2">Blood</tissue>
    </source>
</reference>
<evidence type="ECO:0000256" key="1">
    <source>
        <dbReference type="SAM" id="MobiDB-lite"/>
    </source>
</evidence>
<dbReference type="EMBL" id="LSYS01003491">
    <property type="protein sequence ID" value="OPJ82603.1"/>
    <property type="molecule type" value="Genomic_DNA"/>
</dbReference>